<evidence type="ECO:0000313" key="1">
    <source>
        <dbReference type="EMBL" id="RWA15680.1"/>
    </source>
</evidence>
<dbReference type="AlphaFoldDB" id="A0A439DLX2"/>
<keyword evidence="2" id="KW-1185">Reference proteome</keyword>
<organism evidence="1 2">
    <name type="scientific">Mycolicibacterium elephantis DSM 44368</name>
    <dbReference type="NCBI Taxonomy" id="1335622"/>
    <lineage>
        <taxon>Bacteria</taxon>
        <taxon>Bacillati</taxon>
        <taxon>Actinomycetota</taxon>
        <taxon>Actinomycetes</taxon>
        <taxon>Mycobacteriales</taxon>
        <taxon>Mycobacteriaceae</taxon>
        <taxon>Mycolicibacterium</taxon>
    </lineage>
</organism>
<comment type="caution">
    <text evidence="1">The sequence shown here is derived from an EMBL/GenBank/DDBJ whole genome shotgun (WGS) entry which is preliminary data.</text>
</comment>
<evidence type="ECO:0000313" key="2">
    <source>
        <dbReference type="Proteomes" id="UP000287177"/>
    </source>
</evidence>
<dbReference type="EMBL" id="ATDN01000078">
    <property type="protein sequence ID" value="RWA15680.1"/>
    <property type="molecule type" value="Genomic_DNA"/>
</dbReference>
<sequence>MNAVLVLSVGLGIPVVAIALYDLQTRLERWDHDRHAED</sequence>
<proteinExistence type="predicted"/>
<protein>
    <submittedName>
        <fullName evidence="1">Uncharacterized protein</fullName>
    </submittedName>
</protein>
<dbReference type="Proteomes" id="UP000287177">
    <property type="component" value="Unassembled WGS sequence"/>
</dbReference>
<reference evidence="1 2" key="1">
    <citation type="submission" date="2013-06" db="EMBL/GenBank/DDBJ databases">
        <title>The draft sequence of the Mycobacterium elephantis genome.</title>
        <authorList>
            <person name="Pettersson F.B."/>
            <person name="Das S."/>
            <person name="Dasgupta S."/>
            <person name="Bhattacharya A."/>
            <person name="Kirsebom L.A."/>
        </authorList>
    </citation>
    <scope>NUCLEOTIDE SEQUENCE [LARGE SCALE GENOMIC DNA]</scope>
    <source>
        <strain evidence="1 2">DSM 44368</strain>
    </source>
</reference>
<name>A0A439DLX2_9MYCO</name>
<gene>
    <name evidence="1" type="ORF">MELE44368_09250</name>
</gene>
<accession>A0A439DLX2</accession>